<dbReference type="PANTHER" id="PTHR24185:SF1">
    <property type="entry name" value="CALCIUM-INDEPENDENT PHOSPHOLIPASE A2-GAMMA"/>
    <property type="match status" value="1"/>
</dbReference>
<feature type="domain" description="PNPLA" evidence="6">
    <location>
        <begin position="212"/>
        <end position="394"/>
    </location>
</feature>
<organism evidence="7 8">
    <name type="scientific">Rhizoctonia solani</name>
    <dbReference type="NCBI Taxonomy" id="456999"/>
    <lineage>
        <taxon>Eukaryota</taxon>
        <taxon>Fungi</taxon>
        <taxon>Dikarya</taxon>
        <taxon>Basidiomycota</taxon>
        <taxon>Agaricomycotina</taxon>
        <taxon>Agaricomycetes</taxon>
        <taxon>Cantharellales</taxon>
        <taxon>Ceratobasidiaceae</taxon>
        <taxon>Rhizoctonia</taxon>
    </lineage>
</organism>
<dbReference type="GO" id="GO:0016042">
    <property type="term" value="P:lipid catabolic process"/>
    <property type="evidence" value="ECO:0007669"/>
    <property type="project" value="UniProtKB-UniRule"/>
</dbReference>
<evidence type="ECO:0000256" key="2">
    <source>
        <dbReference type="ARBA" id="ARBA00022963"/>
    </source>
</evidence>
<dbReference type="PANTHER" id="PTHR24185">
    <property type="entry name" value="CALCIUM-INDEPENDENT PHOSPHOLIPASE A2-GAMMA"/>
    <property type="match status" value="1"/>
</dbReference>
<dbReference type="Proteomes" id="UP000663826">
    <property type="component" value="Unassembled WGS sequence"/>
</dbReference>
<protein>
    <recommendedName>
        <fullName evidence="6">PNPLA domain-containing protein</fullName>
    </recommendedName>
</protein>
<accession>A0A8H2WDF3</accession>
<keyword evidence="3 4" id="KW-0443">Lipid metabolism</keyword>
<evidence type="ECO:0000313" key="8">
    <source>
        <dbReference type="Proteomes" id="UP000663826"/>
    </source>
</evidence>
<feature type="short sequence motif" description="GXSXG" evidence="4">
    <location>
        <begin position="250"/>
        <end position="254"/>
    </location>
</feature>
<proteinExistence type="predicted"/>
<dbReference type="InterPro" id="IPR016035">
    <property type="entry name" value="Acyl_Trfase/lysoPLipase"/>
</dbReference>
<comment type="caution">
    <text evidence="7">The sequence shown here is derived from an EMBL/GenBank/DDBJ whole genome shotgun (WGS) entry which is preliminary data.</text>
</comment>
<dbReference type="AlphaFoldDB" id="A0A8H2WDF3"/>
<feature type="short sequence motif" description="DGA/G" evidence="4">
    <location>
        <begin position="381"/>
        <end position="383"/>
    </location>
</feature>
<dbReference type="InterPro" id="IPR002641">
    <property type="entry name" value="PNPLA_dom"/>
</dbReference>
<dbReference type="Pfam" id="PF01734">
    <property type="entry name" value="Patatin"/>
    <property type="match status" value="1"/>
</dbReference>
<feature type="short sequence motif" description="GXGXXG" evidence="4">
    <location>
        <begin position="216"/>
        <end position="221"/>
    </location>
</feature>
<dbReference type="GO" id="GO:0046486">
    <property type="term" value="P:glycerolipid metabolic process"/>
    <property type="evidence" value="ECO:0007669"/>
    <property type="project" value="UniProtKB-ARBA"/>
</dbReference>
<dbReference type="PROSITE" id="PS51635">
    <property type="entry name" value="PNPLA"/>
    <property type="match status" value="1"/>
</dbReference>
<feature type="active site" description="Proton acceptor" evidence="4">
    <location>
        <position position="381"/>
    </location>
</feature>
<evidence type="ECO:0000256" key="3">
    <source>
        <dbReference type="ARBA" id="ARBA00023098"/>
    </source>
</evidence>
<dbReference type="GO" id="GO:0019369">
    <property type="term" value="P:arachidonate metabolic process"/>
    <property type="evidence" value="ECO:0007669"/>
    <property type="project" value="TreeGrafter"/>
</dbReference>
<feature type="active site" description="Nucleophile" evidence="4">
    <location>
        <position position="252"/>
    </location>
</feature>
<evidence type="ECO:0000259" key="6">
    <source>
        <dbReference type="PROSITE" id="PS51635"/>
    </source>
</evidence>
<feature type="region of interest" description="Disordered" evidence="5">
    <location>
        <begin position="90"/>
        <end position="121"/>
    </location>
</feature>
<keyword evidence="1 4" id="KW-0378">Hydrolase</keyword>
<evidence type="ECO:0000256" key="4">
    <source>
        <dbReference type="PROSITE-ProRule" id="PRU01161"/>
    </source>
</evidence>
<dbReference type="GO" id="GO:0047499">
    <property type="term" value="F:calcium-independent phospholipase A2 activity"/>
    <property type="evidence" value="ECO:0007669"/>
    <property type="project" value="TreeGrafter"/>
</dbReference>
<dbReference type="SUPFAM" id="SSF52151">
    <property type="entry name" value="FabD/lysophospholipase-like"/>
    <property type="match status" value="1"/>
</dbReference>
<evidence type="ECO:0000256" key="5">
    <source>
        <dbReference type="SAM" id="MobiDB-lite"/>
    </source>
</evidence>
<dbReference type="Gene3D" id="3.40.1090.10">
    <property type="entry name" value="Cytosolic phospholipase A2 catalytic domain"/>
    <property type="match status" value="1"/>
</dbReference>
<evidence type="ECO:0000313" key="7">
    <source>
        <dbReference type="EMBL" id="CAE6373522.1"/>
    </source>
</evidence>
<keyword evidence="2 4" id="KW-0442">Lipid degradation</keyword>
<dbReference type="CDD" id="cd07216">
    <property type="entry name" value="Pat17_PNPLA8_PNPLA9_like3"/>
    <property type="match status" value="1"/>
</dbReference>
<dbReference type="GO" id="GO:0016020">
    <property type="term" value="C:membrane"/>
    <property type="evidence" value="ECO:0007669"/>
    <property type="project" value="TreeGrafter"/>
</dbReference>
<dbReference type="EMBL" id="CAJMWQ010000735">
    <property type="protein sequence ID" value="CAE6373522.1"/>
    <property type="molecule type" value="Genomic_DNA"/>
</dbReference>
<name>A0A8H2WDF3_9AGAM</name>
<evidence type="ECO:0000256" key="1">
    <source>
        <dbReference type="ARBA" id="ARBA00022801"/>
    </source>
</evidence>
<sequence>MSISSNGTWIYVADKEQQQEPESYIGATAPRRPMAIPVSPKELDRQQEILDYYNNKKKLEKLNEALGGAGQPSGVTQSRLVRHLRSMPSFPKHGPCYPETQVQTPTPPPVASRRRKNTSIPPPVPNPLWVPFWSATEPPPPPLHSHPSRGLLNVNTIVDSSPSKLSPSASPYSAPISSSPTFLPLSSLPPGYDFALAQFRPEANKLRPLRLLSLDGGGVRGISSLKILKDIMDRIKPGARPCDYFDLIAGTSTGGLIAIMLGRLRMSVDECILYYHRLAKQIFKRNPAAQAGSLAFVEHRFSPDNLEEAIRQVVARWSPSNTKMADHHRHCARTFVVAPIRARYGTFHSTREAGRATSAAPSYFPPLKLKDEHGQLRSYIDGGLGYNNPSKELLNEARDVFGPEHTIGCFLSIGTGVDRNTGFQDVRRLNSAYDAFKAIALNSEQAHRELNEYFSRTPGVYFRFNAGARLVGPNGDEDFAKQVALEDWHKMDQIESLTSQYLKEEGSLRSLKRCAERLNRIAREHR</sequence>
<reference evidence="7" key="1">
    <citation type="submission" date="2021-01" db="EMBL/GenBank/DDBJ databases">
        <authorList>
            <person name="Kaushik A."/>
        </authorList>
    </citation>
    <scope>NUCLEOTIDE SEQUENCE</scope>
    <source>
        <strain evidence="7">AG1-1B</strain>
    </source>
</reference>
<gene>
    <name evidence="7" type="ORF">RDB_LOCUS16862</name>
</gene>